<evidence type="ECO:0000256" key="2">
    <source>
        <dbReference type="ARBA" id="ARBA00022679"/>
    </source>
</evidence>
<dbReference type="Gene3D" id="3.30.565.10">
    <property type="entry name" value="Histidine kinase-like ATPase, C-terminal domain"/>
    <property type="match status" value="1"/>
</dbReference>
<keyword evidence="2 8" id="KW-0808">Transferase</keyword>
<evidence type="ECO:0000259" key="9">
    <source>
        <dbReference type="Pfam" id="PF02518"/>
    </source>
</evidence>
<evidence type="ECO:0000256" key="7">
    <source>
        <dbReference type="ARBA" id="ARBA00048201"/>
    </source>
</evidence>
<feature type="domain" description="Branched-chain alpha-ketoacid dehydrogenase kinase/Pyruvate dehydrogenase kinase N-terminal" evidence="10">
    <location>
        <begin position="49"/>
        <end position="201"/>
    </location>
</feature>
<evidence type="ECO:0000256" key="3">
    <source>
        <dbReference type="ARBA" id="ARBA00022741"/>
    </source>
</evidence>
<dbReference type="Proteomes" id="UP001206595">
    <property type="component" value="Unassembled WGS sequence"/>
</dbReference>
<dbReference type="PANTHER" id="PTHR11947">
    <property type="entry name" value="PYRUVATE DEHYDROGENASE KINASE"/>
    <property type="match status" value="1"/>
</dbReference>
<dbReference type="GO" id="GO:0005524">
    <property type="term" value="F:ATP binding"/>
    <property type="evidence" value="ECO:0007669"/>
    <property type="project" value="UniProtKB-UniRule"/>
</dbReference>
<dbReference type="RefSeq" id="XP_051441980.1">
    <property type="nucleotide sequence ID" value="XM_051591214.1"/>
</dbReference>
<dbReference type="PANTHER" id="PTHR11947:SF3">
    <property type="entry name" value="[PYRUVATE DEHYDROGENASE (ACETYL-TRANSFERRING)] KINASE, MITOCHONDRIAL"/>
    <property type="match status" value="1"/>
</dbReference>
<dbReference type="AlphaFoldDB" id="A0AAD5HBY4"/>
<feature type="domain" description="Histidine kinase/HSP90-like ATPase" evidence="9">
    <location>
        <begin position="249"/>
        <end position="366"/>
    </location>
</feature>
<dbReference type="GeneID" id="75916557"/>
<name>A0AAD5HBY4_UMBRA</name>
<keyword evidence="6 8" id="KW-0496">Mitochondrion</keyword>
<dbReference type="InterPro" id="IPR036784">
    <property type="entry name" value="AK/P_DHK_N_sf"/>
</dbReference>
<dbReference type="InterPro" id="IPR018955">
    <property type="entry name" value="BCDHK/PDK_N"/>
</dbReference>
<evidence type="ECO:0000313" key="11">
    <source>
        <dbReference type="EMBL" id="KAI8576976.1"/>
    </source>
</evidence>
<dbReference type="GO" id="GO:0005759">
    <property type="term" value="C:mitochondrial matrix"/>
    <property type="evidence" value="ECO:0007669"/>
    <property type="project" value="UniProtKB-SubCell"/>
</dbReference>
<gene>
    <name evidence="11" type="ORF">K450DRAFT_254501</name>
</gene>
<dbReference type="EC" id="2.7.11.-" evidence="8"/>
<comment type="subcellular location">
    <subcellularLocation>
        <location evidence="8">Mitochondrion matrix</location>
    </subcellularLocation>
</comment>
<organism evidence="11 12">
    <name type="scientific">Umbelopsis ramanniana AG</name>
    <dbReference type="NCBI Taxonomy" id="1314678"/>
    <lineage>
        <taxon>Eukaryota</taxon>
        <taxon>Fungi</taxon>
        <taxon>Fungi incertae sedis</taxon>
        <taxon>Mucoromycota</taxon>
        <taxon>Mucoromycotina</taxon>
        <taxon>Umbelopsidomycetes</taxon>
        <taxon>Umbelopsidales</taxon>
        <taxon>Umbelopsidaceae</taxon>
        <taxon>Umbelopsis</taxon>
    </lineage>
</organism>
<sequence>MLYLKYKPLSFSPHCLFLPLFTMVGSTSVLKAIPQDILNRLWTAKETRVSLKHLYILGKQVNKTRQTPSPAIKIPSEFLCSELPIRYGHMLKMLHAHPLATTSPAMQTVANRYVSDTQLLTRLSVPSTEMESSQFLEVLRTLRRRQCGSLLRLRHGLLTETQGDERAQDAVQGFLDQCNGLGVGVNLLIGEHLCLHDKGHNLVQQIDPVKVAQNAIQEAQRYCAETHNVTAPQVQLVCKYPNLSTTYVPAHLHRILFELLTNSLTATIKHQKTAPVKLTLVKGHEDVTIRLSDEGGGISAREMHSAWRYHINPHHKALLDHDQDDAQVEFDSKRGLRFARLLARYFGGDLNLISMEGYGTDAFLALSRDDAVMENYPVSNLTETELY</sequence>
<dbReference type="InterPro" id="IPR003594">
    <property type="entry name" value="HATPase_dom"/>
</dbReference>
<dbReference type="GO" id="GO:0010906">
    <property type="term" value="P:regulation of glucose metabolic process"/>
    <property type="evidence" value="ECO:0007669"/>
    <property type="project" value="TreeGrafter"/>
</dbReference>
<keyword evidence="3 8" id="KW-0547">Nucleotide-binding</keyword>
<dbReference type="InterPro" id="IPR036890">
    <property type="entry name" value="HATPase_C_sf"/>
</dbReference>
<dbReference type="Gene3D" id="1.20.140.20">
    <property type="entry name" value="Alpha-ketoacid/pyruvate dehydrogenase kinase, N-terminal domain"/>
    <property type="match status" value="1"/>
</dbReference>
<evidence type="ECO:0000256" key="1">
    <source>
        <dbReference type="ARBA" id="ARBA00006155"/>
    </source>
</evidence>
<comment type="caution">
    <text evidence="11">The sequence shown here is derived from an EMBL/GenBank/DDBJ whole genome shotgun (WGS) entry which is preliminary data.</text>
</comment>
<evidence type="ECO:0000256" key="8">
    <source>
        <dbReference type="RuleBase" id="RU366032"/>
    </source>
</evidence>
<dbReference type="InterPro" id="IPR039028">
    <property type="entry name" value="BCKD/PDK"/>
</dbReference>
<dbReference type="Pfam" id="PF10436">
    <property type="entry name" value="BCDHK_Adom3"/>
    <property type="match status" value="1"/>
</dbReference>
<keyword evidence="12" id="KW-1185">Reference proteome</keyword>
<dbReference type="Pfam" id="PF02518">
    <property type="entry name" value="HATPase_c"/>
    <property type="match status" value="1"/>
</dbReference>
<protein>
    <recommendedName>
        <fullName evidence="8">Protein-serine/threonine kinase</fullName>
        <ecNumber evidence="8">2.7.11.-</ecNumber>
    </recommendedName>
</protein>
<evidence type="ECO:0000259" key="10">
    <source>
        <dbReference type="Pfam" id="PF10436"/>
    </source>
</evidence>
<evidence type="ECO:0000256" key="5">
    <source>
        <dbReference type="ARBA" id="ARBA00022840"/>
    </source>
</evidence>
<reference evidence="11" key="1">
    <citation type="submission" date="2021-06" db="EMBL/GenBank/DDBJ databases">
        <authorList>
            <consortium name="DOE Joint Genome Institute"/>
            <person name="Mondo S.J."/>
            <person name="Amses K.R."/>
            <person name="Simmons D.R."/>
            <person name="Longcore J.E."/>
            <person name="Seto K."/>
            <person name="Alves G.H."/>
            <person name="Bonds A.E."/>
            <person name="Quandt C.A."/>
            <person name="Davis W.J."/>
            <person name="Chang Y."/>
            <person name="Letcher P.M."/>
            <person name="Powell M.J."/>
            <person name="Kuo A."/>
            <person name="Labutti K."/>
            <person name="Pangilinan J."/>
            <person name="Andreopoulos W."/>
            <person name="Tritt A."/>
            <person name="Riley R."/>
            <person name="Hundley H."/>
            <person name="Johnson J."/>
            <person name="Lipzen A."/>
            <person name="Barry K."/>
            <person name="Berbee M.L."/>
            <person name="Buchler N.E."/>
            <person name="Grigoriev I.V."/>
            <person name="Spatafora J.W."/>
            <person name="Stajich J.E."/>
            <person name="James T.Y."/>
        </authorList>
    </citation>
    <scope>NUCLEOTIDE SEQUENCE</scope>
    <source>
        <strain evidence="11">AG</strain>
    </source>
</reference>
<reference evidence="11" key="2">
    <citation type="journal article" date="2022" name="Proc. Natl. Acad. Sci. U.S.A.">
        <title>Diploid-dominant life cycles characterize the early evolution of Fungi.</title>
        <authorList>
            <person name="Amses K.R."/>
            <person name="Simmons D.R."/>
            <person name="Longcore J.E."/>
            <person name="Mondo S.J."/>
            <person name="Seto K."/>
            <person name="Jeronimo G.H."/>
            <person name="Bonds A.E."/>
            <person name="Quandt C.A."/>
            <person name="Davis W.J."/>
            <person name="Chang Y."/>
            <person name="Federici B.A."/>
            <person name="Kuo A."/>
            <person name="LaButti K."/>
            <person name="Pangilinan J."/>
            <person name="Andreopoulos W."/>
            <person name="Tritt A."/>
            <person name="Riley R."/>
            <person name="Hundley H."/>
            <person name="Johnson J."/>
            <person name="Lipzen A."/>
            <person name="Barry K."/>
            <person name="Lang B.F."/>
            <person name="Cuomo C.A."/>
            <person name="Buchler N.E."/>
            <person name="Grigoriev I.V."/>
            <person name="Spatafora J.W."/>
            <person name="Stajich J.E."/>
            <person name="James T.Y."/>
        </authorList>
    </citation>
    <scope>NUCLEOTIDE SEQUENCE</scope>
    <source>
        <strain evidence="11">AG</strain>
    </source>
</reference>
<keyword evidence="4 8" id="KW-0418">Kinase</keyword>
<keyword evidence="5 8" id="KW-0067">ATP-binding</keyword>
<comment type="catalytic activity">
    <reaction evidence="7">
        <text>L-seryl-[pyruvate dehydrogenase E1 alpha subunit] + ATP = O-phospho-L-seryl-[pyruvate dehydrogenase E1 alpha subunit] + ADP + H(+)</text>
        <dbReference type="Rhea" id="RHEA:23052"/>
        <dbReference type="Rhea" id="RHEA-COMP:13689"/>
        <dbReference type="Rhea" id="RHEA-COMP:13690"/>
        <dbReference type="ChEBI" id="CHEBI:15378"/>
        <dbReference type="ChEBI" id="CHEBI:29999"/>
        <dbReference type="ChEBI" id="CHEBI:30616"/>
        <dbReference type="ChEBI" id="CHEBI:83421"/>
        <dbReference type="ChEBI" id="CHEBI:456216"/>
        <dbReference type="EC" id="2.7.11.2"/>
    </reaction>
</comment>
<dbReference type="SUPFAM" id="SSF55874">
    <property type="entry name" value="ATPase domain of HSP90 chaperone/DNA topoisomerase II/histidine kinase"/>
    <property type="match status" value="1"/>
</dbReference>
<dbReference type="EMBL" id="MU620947">
    <property type="protein sequence ID" value="KAI8576976.1"/>
    <property type="molecule type" value="Genomic_DNA"/>
</dbReference>
<comment type="similarity">
    <text evidence="1 8">Belongs to the PDK/BCKDK protein kinase family.</text>
</comment>
<accession>A0AAD5HBY4</accession>
<proteinExistence type="inferred from homology"/>
<dbReference type="SUPFAM" id="SSF69012">
    <property type="entry name" value="alpha-ketoacid dehydrogenase kinase, N-terminal domain"/>
    <property type="match status" value="1"/>
</dbReference>
<evidence type="ECO:0000313" key="12">
    <source>
        <dbReference type="Proteomes" id="UP001206595"/>
    </source>
</evidence>
<dbReference type="GO" id="GO:0004740">
    <property type="term" value="F:pyruvate dehydrogenase (acetyl-transferring) kinase activity"/>
    <property type="evidence" value="ECO:0007669"/>
    <property type="project" value="UniProtKB-EC"/>
</dbReference>
<evidence type="ECO:0000256" key="6">
    <source>
        <dbReference type="ARBA" id="ARBA00023128"/>
    </source>
</evidence>
<evidence type="ECO:0000256" key="4">
    <source>
        <dbReference type="ARBA" id="ARBA00022777"/>
    </source>
</evidence>